<dbReference type="RefSeq" id="WP_089399956.1">
    <property type="nucleotide sequence ID" value="NZ_FZOT01000009.1"/>
</dbReference>
<dbReference type="PANTHER" id="PTHR43968:SF6">
    <property type="entry name" value="GLUTATHIONE S-TRANSFERASE OMEGA"/>
    <property type="match status" value="1"/>
</dbReference>
<evidence type="ECO:0000256" key="2">
    <source>
        <dbReference type="ARBA" id="ARBA00022679"/>
    </source>
</evidence>
<dbReference type="SUPFAM" id="SSF47616">
    <property type="entry name" value="GST C-terminal domain-like"/>
    <property type="match status" value="1"/>
</dbReference>
<dbReference type="PROSITE" id="PS50404">
    <property type="entry name" value="GST_NTER"/>
    <property type="match status" value="1"/>
</dbReference>
<dbReference type="InterPro" id="IPR036249">
    <property type="entry name" value="Thioredoxin-like_sf"/>
</dbReference>
<dbReference type="SFLD" id="SFLDS00019">
    <property type="entry name" value="Glutathione_Transferase_(cytos"/>
    <property type="match status" value="1"/>
</dbReference>
<feature type="domain" description="GST N-terminal" evidence="4">
    <location>
        <begin position="3"/>
        <end position="81"/>
    </location>
</feature>
<dbReference type="CDD" id="cd00570">
    <property type="entry name" value="GST_N_family"/>
    <property type="match status" value="1"/>
</dbReference>
<keyword evidence="7" id="KW-1185">Reference proteome</keyword>
<dbReference type="InterPro" id="IPR040079">
    <property type="entry name" value="Glutathione_S-Trfase"/>
</dbReference>
<gene>
    <name evidence="6" type="ORF">SAMN06265795_1097</name>
</gene>
<dbReference type="SUPFAM" id="SSF52833">
    <property type="entry name" value="Thioredoxin-like"/>
    <property type="match status" value="1"/>
</dbReference>
<dbReference type="EMBL" id="FZOT01000009">
    <property type="protein sequence ID" value="SNS90238.1"/>
    <property type="molecule type" value="Genomic_DNA"/>
</dbReference>
<dbReference type="GO" id="GO:0005737">
    <property type="term" value="C:cytoplasm"/>
    <property type="evidence" value="ECO:0007669"/>
    <property type="project" value="TreeGrafter"/>
</dbReference>
<proteinExistence type="predicted"/>
<reference evidence="6 7" key="1">
    <citation type="submission" date="2017-06" db="EMBL/GenBank/DDBJ databases">
        <authorList>
            <person name="Kim H.J."/>
            <person name="Triplett B.A."/>
        </authorList>
    </citation>
    <scope>NUCLEOTIDE SEQUENCE [LARGE SCALE GENOMIC DNA]</scope>
    <source>
        <strain evidence="6 7">U15</strain>
    </source>
</reference>
<dbReference type="OrthoDB" id="3828095at2"/>
<dbReference type="PANTHER" id="PTHR43968">
    <property type="match status" value="1"/>
</dbReference>
<dbReference type="Gene3D" id="3.40.30.10">
    <property type="entry name" value="Glutaredoxin"/>
    <property type="match status" value="1"/>
</dbReference>
<dbReference type="InterPro" id="IPR010987">
    <property type="entry name" value="Glutathione-S-Trfase_C-like"/>
</dbReference>
<feature type="domain" description="GST C-terminal" evidence="5">
    <location>
        <begin position="85"/>
        <end position="207"/>
    </location>
</feature>
<dbReference type="InterPro" id="IPR045073">
    <property type="entry name" value="Omega/Tau-like"/>
</dbReference>
<dbReference type="PROSITE" id="PS50405">
    <property type="entry name" value="GST_CTER"/>
    <property type="match status" value="1"/>
</dbReference>
<dbReference type="GO" id="GO:0004364">
    <property type="term" value="F:glutathione transferase activity"/>
    <property type="evidence" value="ECO:0007669"/>
    <property type="project" value="UniProtKB-EC"/>
</dbReference>
<dbReference type="EC" id="2.5.1.18" evidence="1"/>
<sequence>MTTQPVLVSHALCPYVQRAAIVLKEKGVPFIRRDIDLADKPDWFLDVSPLGKTPVLLVEDTPIFESAVICDYLDEVFAPRLHPEDPLQRARHRAWVEFGSAMLNAIAGFYSAPDEDGLQRAAAALRRRFVQLEAALDSAPYFAGGCFSIVDAAFGPVFRYFDVFDRIGNFGFLDGLSRVQAWRAALAARDSVKAAVSRDYEDLLAAFLMQRGSALSARMRASSATLREAMH</sequence>
<keyword evidence="2 6" id="KW-0808">Transferase</keyword>
<protein>
    <recommendedName>
        <fullName evidence="1">glutathione transferase</fullName>
        <ecNumber evidence="1">2.5.1.18</ecNumber>
    </recommendedName>
</protein>
<dbReference type="Gene3D" id="1.20.1050.10">
    <property type="match status" value="1"/>
</dbReference>
<dbReference type="Pfam" id="PF13410">
    <property type="entry name" value="GST_C_2"/>
    <property type="match status" value="1"/>
</dbReference>
<accession>A0A239IA98</accession>
<dbReference type="AlphaFoldDB" id="A0A239IA98"/>
<name>A0A239IA98_9BURK</name>
<dbReference type="InterPro" id="IPR036282">
    <property type="entry name" value="Glutathione-S-Trfase_C_sf"/>
</dbReference>
<dbReference type="Pfam" id="PF13409">
    <property type="entry name" value="GST_N_2"/>
    <property type="match status" value="1"/>
</dbReference>
<comment type="catalytic activity">
    <reaction evidence="3">
        <text>RX + glutathione = an S-substituted glutathione + a halide anion + H(+)</text>
        <dbReference type="Rhea" id="RHEA:16437"/>
        <dbReference type="ChEBI" id="CHEBI:15378"/>
        <dbReference type="ChEBI" id="CHEBI:16042"/>
        <dbReference type="ChEBI" id="CHEBI:17792"/>
        <dbReference type="ChEBI" id="CHEBI:57925"/>
        <dbReference type="ChEBI" id="CHEBI:90779"/>
        <dbReference type="EC" id="2.5.1.18"/>
    </reaction>
</comment>
<evidence type="ECO:0000313" key="7">
    <source>
        <dbReference type="Proteomes" id="UP000198284"/>
    </source>
</evidence>
<evidence type="ECO:0000256" key="1">
    <source>
        <dbReference type="ARBA" id="ARBA00012452"/>
    </source>
</evidence>
<dbReference type="Proteomes" id="UP000198284">
    <property type="component" value="Unassembled WGS sequence"/>
</dbReference>
<evidence type="ECO:0000259" key="4">
    <source>
        <dbReference type="PROSITE" id="PS50404"/>
    </source>
</evidence>
<organism evidence="6 7">
    <name type="scientific">Noviherbaspirillum humi</name>
    <dbReference type="NCBI Taxonomy" id="1688639"/>
    <lineage>
        <taxon>Bacteria</taxon>
        <taxon>Pseudomonadati</taxon>
        <taxon>Pseudomonadota</taxon>
        <taxon>Betaproteobacteria</taxon>
        <taxon>Burkholderiales</taxon>
        <taxon>Oxalobacteraceae</taxon>
        <taxon>Noviherbaspirillum</taxon>
    </lineage>
</organism>
<dbReference type="InterPro" id="IPR050983">
    <property type="entry name" value="GST_Omega/HSP26"/>
</dbReference>
<evidence type="ECO:0000259" key="5">
    <source>
        <dbReference type="PROSITE" id="PS50405"/>
    </source>
</evidence>
<evidence type="ECO:0000313" key="6">
    <source>
        <dbReference type="EMBL" id="SNS90238.1"/>
    </source>
</evidence>
<dbReference type="SFLD" id="SFLDG01152">
    <property type="entry name" value="Main.3:_Omega-_and_Tau-like"/>
    <property type="match status" value="1"/>
</dbReference>
<dbReference type="SFLD" id="SFLDG00358">
    <property type="entry name" value="Main_(cytGST)"/>
    <property type="match status" value="1"/>
</dbReference>
<dbReference type="InterPro" id="IPR004045">
    <property type="entry name" value="Glutathione_S-Trfase_N"/>
</dbReference>
<evidence type="ECO:0000256" key="3">
    <source>
        <dbReference type="ARBA" id="ARBA00047960"/>
    </source>
</evidence>